<reference evidence="1" key="1">
    <citation type="submission" date="2021-01" db="EMBL/GenBank/DDBJ databases">
        <authorList>
            <person name="Li R."/>
            <person name="Bekaert M."/>
        </authorList>
    </citation>
    <scope>NUCLEOTIDE SEQUENCE</scope>
    <source>
        <strain evidence="1">Farmed</strain>
    </source>
</reference>
<dbReference type="Proteomes" id="UP000597762">
    <property type="component" value="Unassembled WGS sequence"/>
</dbReference>
<organism evidence="1 2">
    <name type="scientific">Acanthosepion pharaonis</name>
    <name type="common">Pharaoh cuttlefish</name>
    <name type="synonym">Sepia pharaonis</name>
    <dbReference type="NCBI Taxonomy" id="158019"/>
    <lineage>
        <taxon>Eukaryota</taxon>
        <taxon>Metazoa</taxon>
        <taxon>Spiralia</taxon>
        <taxon>Lophotrochozoa</taxon>
        <taxon>Mollusca</taxon>
        <taxon>Cephalopoda</taxon>
        <taxon>Coleoidea</taxon>
        <taxon>Decapodiformes</taxon>
        <taxon>Sepiida</taxon>
        <taxon>Sepiina</taxon>
        <taxon>Sepiidae</taxon>
        <taxon>Acanthosepion</taxon>
    </lineage>
</organism>
<protein>
    <submittedName>
        <fullName evidence="1">Uncharacterized protein</fullName>
    </submittedName>
</protein>
<accession>A0A812DXZ3</accession>
<evidence type="ECO:0000313" key="1">
    <source>
        <dbReference type="EMBL" id="CAE1313404.1"/>
    </source>
</evidence>
<sequence length="359" mass="37714">MYIISVAGIVSAQLPFPIYGIGGIGNLGYAGGAGAFTQGFGPFLGFSPYNGIRHTLPLPVSVTETAGTTHTVAHTSAGAAPHHSASHVSKAVTVAHHIPTTHVTTVQHPVPAVTTHEQHVNYGPAFAGVEPYSPFFYGPGFSPFGPQYTTSFFKHHTIPTASHSTVVKSTSQTSGSSGSSSVNVAQPNTIYSYQNYKPVASVVTKTQHFPVEYPYNLPNIATTRHHQTISHVGPSFGVAHFPSAFHGILPTSTTKYHQTTAFPGLGYGYGPFPGTLNSPFGASGIPFPYVNAGFPGGALSSSAVHTVHHPGAFTAALHPSAFQNYNVDTSNPFYFYSVPSSPGKITKKTSQKSSSSNKN</sequence>
<dbReference type="EMBL" id="CAHIKZ030004639">
    <property type="protein sequence ID" value="CAE1313404.1"/>
    <property type="molecule type" value="Genomic_DNA"/>
</dbReference>
<dbReference type="AlphaFoldDB" id="A0A812DXZ3"/>
<comment type="caution">
    <text evidence="1">The sequence shown here is derived from an EMBL/GenBank/DDBJ whole genome shotgun (WGS) entry which is preliminary data.</text>
</comment>
<keyword evidence="2" id="KW-1185">Reference proteome</keyword>
<name>A0A812DXZ3_ACAPH</name>
<evidence type="ECO:0000313" key="2">
    <source>
        <dbReference type="Proteomes" id="UP000597762"/>
    </source>
</evidence>
<gene>
    <name evidence="1" type="ORF">SPHA_64567</name>
</gene>
<proteinExistence type="predicted"/>